<evidence type="ECO:0000259" key="16">
    <source>
        <dbReference type="PROSITE" id="PS51292"/>
    </source>
</evidence>
<dbReference type="GO" id="GO:0005789">
    <property type="term" value="C:endoplasmic reticulum membrane"/>
    <property type="evidence" value="ECO:0007669"/>
    <property type="project" value="TreeGrafter"/>
</dbReference>
<feature type="transmembrane region" description="Helical" evidence="14">
    <location>
        <begin position="81"/>
        <end position="105"/>
    </location>
</feature>
<feature type="domain" description="RING-type" evidence="15">
    <location>
        <begin position="8"/>
        <end position="55"/>
    </location>
</feature>
<evidence type="ECO:0000256" key="12">
    <source>
        <dbReference type="ARBA" id="ARBA00023136"/>
    </source>
</evidence>
<dbReference type="GO" id="GO:0061630">
    <property type="term" value="F:ubiquitin protein ligase activity"/>
    <property type="evidence" value="ECO:0007669"/>
    <property type="project" value="UniProtKB-EC"/>
</dbReference>
<evidence type="ECO:0000256" key="10">
    <source>
        <dbReference type="ARBA" id="ARBA00022833"/>
    </source>
</evidence>
<evidence type="ECO:0000256" key="5">
    <source>
        <dbReference type="ARBA" id="ARBA00022679"/>
    </source>
</evidence>
<dbReference type="STRING" id="796925.A0A137PDR4"/>
<evidence type="ECO:0000256" key="11">
    <source>
        <dbReference type="ARBA" id="ARBA00022989"/>
    </source>
</evidence>
<dbReference type="SMART" id="SM00744">
    <property type="entry name" value="RINGv"/>
    <property type="match status" value="1"/>
</dbReference>
<dbReference type="EMBL" id="KQ964441">
    <property type="protein sequence ID" value="KXN73137.1"/>
    <property type="molecule type" value="Genomic_DNA"/>
</dbReference>
<organism evidence="17 18">
    <name type="scientific">Conidiobolus coronatus (strain ATCC 28846 / CBS 209.66 / NRRL 28638)</name>
    <name type="common">Delacroixia coronata</name>
    <dbReference type="NCBI Taxonomy" id="796925"/>
    <lineage>
        <taxon>Eukaryota</taxon>
        <taxon>Fungi</taxon>
        <taxon>Fungi incertae sedis</taxon>
        <taxon>Zoopagomycota</taxon>
        <taxon>Entomophthoromycotina</taxon>
        <taxon>Entomophthoromycetes</taxon>
        <taxon>Entomophthorales</taxon>
        <taxon>Ancylistaceae</taxon>
        <taxon>Conidiobolus</taxon>
    </lineage>
</organism>
<evidence type="ECO:0000256" key="1">
    <source>
        <dbReference type="ARBA" id="ARBA00000900"/>
    </source>
</evidence>
<proteinExistence type="predicted"/>
<dbReference type="InterPro" id="IPR001841">
    <property type="entry name" value="Znf_RING"/>
</dbReference>
<evidence type="ECO:0000256" key="14">
    <source>
        <dbReference type="SAM" id="Phobius"/>
    </source>
</evidence>
<evidence type="ECO:0000313" key="18">
    <source>
        <dbReference type="Proteomes" id="UP000070444"/>
    </source>
</evidence>
<keyword evidence="18" id="KW-1185">Reference proteome</keyword>
<dbReference type="Proteomes" id="UP000070444">
    <property type="component" value="Unassembled WGS sequence"/>
</dbReference>
<evidence type="ECO:0000256" key="2">
    <source>
        <dbReference type="ARBA" id="ARBA00004141"/>
    </source>
</evidence>
<keyword evidence="6 14" id="KW-0812">Transmembrane</keyword>
<evidence type="ECO:0000256" key="8">
    <source>
        <dbReference type="ARBA" id="ARBA00022771"/>
    </source>
</evidence>
<evidence type="ECO:0000259" key="15">
    <source>
        <dbReference type="PROSITE" id="PS50089"/>
    </source>
</evidence>
<keyword evidence="11 14" id="KW-1133">Transmembrane helix</keyword>
<dbReference type="Pfam" id="PF12906">
    <property type="entry name" value="RINGv"/>
    <property type="match status" value="1"/>
</dbReference>
<name>A0A137PDR4_CONC2</name>
<dbReference type="PROSITE" id="PS51292">
    <property type="entry name" value="ZF_RING_CH"/>
    <property type="match status" value="1"/>
</dbReference>
<keyword evidence="10" id="KW-0862">Zinc</keyword>
<keyword evidence="8 13" id="KW-0863">Zinc-finger</keyword>
<dbReference type="CDD" id="cd16702">
    <property type="entry name" value="RING_CH-C4HC3_MARCH6"/>
    <property type="match status" value="1"/>
</dbReference>
<evidence type="ECO:0000256" key="6">
    <source>
        <dbReference type="ARBA" id="ARBA00022692"/>
    </source>
</evidence>
<evidence type="ECO:0000256" key="13">
    <source>
        <dbReference type="PROSITE-ProRule" id="PRU00175"/>
    </source>
</evidence>
<keyword evidence="7" id="KW-0479">Metal-binding</keyword>
<dbReference type="InterPro" id="IPR011016">
    <property type="entry name" value="Znf_RING-CH"/>
</dbReference>
<feature type="domain" description="RING-CH-type" evidence="16">
    <location>
        <begin position="1"/>
        <end position="61"/>
    </location>
</feature>
<evidence type="ECO:0000256" key="9">
    <source>
        <dbReference type="ARBA" id="ARBA00022786"/>
    </source>
</evidence>
<gene>
    <name evidence="17" type="ORF">CONCODRAFT_120809</name>
</gene>
<comment type="subcellular location">
    <subcellularLocation>
        <location evidence="2">Membrane</location>
        <topology evidence="2">Multi-pass membrane protein</topology>
    </subcellularLocation>
</comment>
<evidence type="ECO:0000313" key="17">
    <source>
        <dbReference type="EMBL" id="KXN73137.1"/>
    </source>
</evidence>
<dbReference type="InterPro" id="IPR013083">
    <property type="entry name" value="Znf_RING/FYVE/PHD"/>
</dbReference>
<dbReference type="AlphaFoldDB" id="A0A137PDR4"/>
<dbReference type="OrthoDB" id="264354at2759"/>
<dbReference type="FunFam" id="3.30.40.10:FF:000287">
    <property type="entry name" value="RING finger membrane protein"/>
    <property type="match status" value="1"/>
</dbReference>
<dbReference type="PANTHER" id="PTHR13145">
    <property type="entry name" value="SSM4 PROTEIN"/>
    <property type="match status" value="1"/>
</dbReference>
<dbReference type="PANTHER" id="PTHR13145:SF0">
    <property type="entry name" value="E3 UBIQUITIN-PROTEIN LIGASE MARCHF6"/>
    <property type="match status" value="1"/>
</dbReference>
<evidence type="ECO:0000256" key="4">
    <source>
        <dbReference type="ARBA" id="ARBA00012483"/>
    </source>
</evidence>
<dbReference type="Gene3D" id="3.30.40.10">
    <property type="entry name" value="Zinc/RING finger domain, C3HC4 (zinc finger)"/>
    <property type="match status" value="1"/>
</dbReference>
<evidence type="ECO:0000256" key="3">
    <source>
        <dbReference type="ARBA" id="ARBA00004906"/>
    </source>
</evidence>
<dbReference type="GO" id="GO:0036503">
    <property type="term" value="P:ERAD pathway"/>
    <property type="evidence" value="ECO:0007669"/>
    <property type="project" value="TreeGrafter"/>
</dbReference>
<dbReference type="GO" id="GO:0008270">
    <property type="term" value="F:zinc ion binding"/>
    <property type="evidence" value="ECO:0007669"/>
    <property type="project" value="UniProtKB-KW"/>
</dbReference>
<evidence type="ECO:0000256" key="7">
    <source>
        <dbReference type="ARBA" id="ARBA00022723"/>
    </source>
</evidence>
<protein>
    <recommendedName>
        <fullName evidence="4">RING-type E3 ubiquitin transferase</fullName>
        <ecNumber evidence="4">2.3.2.27</ecNumber>
    </recommendedName>
</protein>
<reference evidence="17 18" key="1">
    <citation type="journal article" date="2015" name="Genome Biol. Evol.">
        <title>Phylogenomic analyses indicate that early fungi evolved digesting cell walls of algal ancestors of land plants.</title>
        <authorList>
            <person name="Chang Y."/>
            <person name="Wang S."/>
            <person name="Sekimoto S."/>
            <person name="Aerts A.L."/>
            <person name="Choi C."/>
            <person name="Clum A."/>
            <person name="LaButti K.M."/>
            <person name="Lindquist E.A."/>
            <person name="Yee Ngan C."/>
            <person name="Ohm R.A."/>
            <person name="Salamov A.A."/>
            <person name="Grigoriev I.V."/>
            <person name="Spatafora J.W."/>
            <person name="Berbee M.L."/>
        </authorList>
    </citation>
    <scope>NUCLEOTIDE SEQUENCE [LARGE SCALE GENOMIC DNA]</scope>
    <source>
        <strain evidence="17 18">NRRL 28638</strain>
    </source>
</reference>
<keyword evidence="9" id="KW-0833">Ubl conjugation pathway</keyword>
<comment type="catalytic activity">
    <reaction evidence="1">
        <text>S-ubiquitinyl-[E2 ubiquitin-conjugating enzyme]-L-cysteine + [acceptor protein]-L-lysine = [E2 ubiquitin-conjugating enzyme]-L-cysteine + N(6)-ubiquitinyl-[acceptor protein]-L-lysine.</text>
        <dbReference type="EC" id="2.3.2.27"/>
    </reaction>
</comment>
<dbReference type="EC" id="2.3.2.27" evidence="4"/>
<sequence length="190" mass="22094">MDEDIEFCRVCRGEATDDQPLFHPCKCSGSIRYVHQDCLIQWLNHSRKKHCELCKHQFTFTPVYRNDMPENLPYYLIAKGLFFQLISGLILFIRAHFVIIIWLVFLPNFISNLSRGSFLSVKNLFNYFILNRPEMKTFKPEDFIEEASKNATKISDIDLVPSSTYEFLFSSSDENGQGTLKYPLGSSLNQ</sequence>
<accession>A0A137PDR4</accession>
<keyword evidence="5" id="KW-0808">Transferase</keyword>
<comment type="pathway">
    <text evidence="3">Protein modification; protein ubiquitination.</text>
</comment>
<dbReference type="SUPFAM" id="SSF57850">
    <property type="entry name" value="RING/U-box"/>
    <property type="match status" value="1"/>
</dbReference>
<keyword evidence="12 14" id="KW-0472">Membrane</keyword>
<dbReference type="PROSITE" id="PS50089">
    <property type="entry name" value="ZF_RING_2"/>
    <property type="match status" value="1"/>
</dbReference>